<feature type="compositionally biased region" description="Polar residues" evidence="1">
    <location>
        <begin position="1"/>
        <end position="11"/>
    </location>
</feature>
<feature type="transmembrane region" description="Helical" evidence="2">
    <location>
        <begin position="374"/>
        <end position="396"/>
    </location>
</feature>
<evidence type="ECO:0000256" key="2">
    <source>
        <dbReference type="SAM" id="Phobius"/>
    </source>
</evidence>
<proteinExistence type="predicted"/>
<keyword evidence="2" id="KW-0472">Membrane</keyword>
<feature type="transmembrane region" description="Helical" evidence="2">
    <location>
        <begin position="284"/>
        <end position="306"/>
    </location>
</feature>
<feature type="transmembrane region" description="Helical" evidence="2">
    <location>
        <begin position="408"/>
        <end position="426"/>
    </location>
</feature>
<feature type="region of interest" description="Disordered" evidence="1">
    <location>
        <begin position="1"/>
        <end position="23"/>
    </location>
</feature>
<keyword evidence="2" id="KW-0812">Transmembrane</keyword>
<protein>
    <submittedName>
        <fullName evidence="3">Uncharacterized protein</fullName>
    </submittedName>
</protein>
<comment type="caution">
    <text evidence="3">The sequence shown here is derived from an EMBL/GenBank/DDBJ whole genome shotgun (WGS) entry which is preliminary data.</text>
</comment>
<organism evidence="3 4">
    <name type="scientific">Penaeus vannamei</name>
    <name type="common">Whiteleg shrimp</name>
    <name type="synonym">Litopenaeus vannamei</name>
    <dbReference type="NCBI Taxonomy" id="6689"/>
    <lineage>
        <taxon>Eukaryota</taxon>
        <taxon>Metazoa</taxon>
        <taxon>Ecdysozoa</taxon>
        <taxon>Arthropoda</taxon>
        <taxon>Crustacea</taxon>
        <taxon>Multicrustacea</taxon>
        <taxon>Malacostraca</taxon>
        <taxon>Eumalacostraca</taxon>
        <taxon>Eucarida</taxon>
        <taxon>Decapoda</taxon>
        <taxon>Dendrobranchiata</taxon>
        <taxon>Penaeoidea</taxon>
        <taxon>Penaeidae</taxon>
        <taxon>Penaeus</taxon>
    </lineage>
</organism>
<name>A0A3R7NW71_PENVA</name>
<feature type="transmembrane region" description="Helical" evidence="2">
    <location>
        <begin position="88"/>
        <end position="107"/>
    </location>
</feature>
<accession>A0A3R7NW71</accession>
<feature type="transmembrane region" description="Helical" evidence="2">
    <location>
        <begin position="339"/>
        <end position="362"/>
    </location>
</feature>
<keyword evidence="4" id="KW-1185">Reference proteome</keyword>
<dbReference type="EMBL" id="QCYY01002671">
    <property type="protein sequence ID" value="ROT68402.1"/>
    <property type="molecule type" value="Genomic_DNA"/>
</dbReference>
<feature type="transmembrane region" description="Helical" evidence="2">
    <location>
        <begin position="174"/>
        <end position="193"/>
    </location>
</feature>
<feature type="transmembrane region" description="Helical" evidence="2">
    <location>
        <begin position="144"/>
        <end position="162"/>
    </location>
</feature>
<dbReference type="Proteomes" id="UP000283509">
    <property type="component" value="Unassembled WGS sequence"/>
</dbReference>
<evidence type="ECO:0000313" key="3">
    <source>
        <dbReference type="EMBL" id="ROT68402.1"/>
    </source>
</evidence>
<feature type="transmembrane region" description="Helical" evidence="2">
    <location>
        <begin position="205"/>
        <end position="228"/>
    </location>
</feature>
<sequence>MYSLSSLSTPREATEPPRTATVHSPTITECVGGRSHLVLYFHPLLLSHSYHPFLFSIPLSLFPIPRIQRRHLFTSSPFSFIPSFPSSSFFRILILVLILVPLSLFPIPRIQRRHLFTSSTFSFIPSFPSSSSFRILILRSYSPSLCLSFPFPVFSGAISSHLRPSHSFLHFHPLPPFASLFSVLILHPFVSLSHSPYSAAPSLHIFALLIYSFISILFLLRILILRSYSPFLVSLPHSPYSAAPSLHIFDLLIIPSFPSSSSFASLFSILILRPFVSLPHSPYSAAPSLHIFDLLIHSFISILFLLSHPYSPFLFSIPLSLFPIPRIQRRHLFTSPFSFILHFHPLPPFASLFSIPLSLFPIPRIQRRHLFTSSTFFIPSFPSSSSFRILILHSFVSLSHSPYSAAPSLHIFDLLIYSFISILFLLSHPYSPFLCLSSPFPVFSGAISSHPTPRRLVNNVVVVYVFAC</sequence>
<keyword evidence="2" id="KW-1133">Transmembrane helix</keyword>
<feature type="transmembrane region" description="Helical" evidence="2">
    <location>
        <begin position="248"/>
        <end position="272"/>
    </location>
</feature>
<reference evidence="3 4" key="1">
    <citation type="submission" date="2018-04" db="EMBL/GenBank/DDBJ databases">
        <authorList>
            <person name="Zhang X."/>
            <person name="Yuan J."/>
            <person name="Li F."/>
            <person name="Xiang J."/>
        </authorList>
    </citation>
    <scope>NUCLEOTIDE SEQUENCE [LARGE SCALE GENOMIC DNA]</scope>
    <source>
        <tissue evidence="3">Muscle</tissue>
    </source>
</reference>
<reference evidence="3 4" key="2">
    <citation type="submission" date="2019-01" db="EMBL/GenBank/DDBJ databases">
        <title>The decoding of complex shrimp genome reveals the adaptation for benthos swimmer, frequently molting mechanism and breeding impact on genome.</title>
        <authorList>
            <person name="Sun Y."/>
            <person name="Gao Y."/>
            <person name="Yu Y."/>
        </authorList>
    </citation>
    <scope>NUCLEOTIDE SEQUENCE [LARGE SCALE GENOMIC DNA]</scope>
    <source>
        <tissue evidence="3">Muscle</tissue>
    </source>
</reference>
<dbReference type="AlphaFoldDB" id="A0A3R7NW71"/>
<evidence type="ECO:0000313" key="4">
    <source>
        <dbReference type="Proteomes" id="UP000283509"/>
    </source>
</evidence>
<evidence type="ECO:0000256" key="1">
    <source>
        <dbReference type="SAM" id="MobiDB-lite"/>
    </source>
</evidence>
<gene>
    <name evidence="3" type="ORF">C7M84_013450</name>
</gene>